<proteinExistence type="predicted"/>
<reference evidence="3" key="2">
    <citation type="submission" date="2025-09" db="UniProtKB">
        <authorList>
            <consortium name="Ensembl"/>
        </authorList>
    </citation>
    <scope>IDENTIFICATION</scope>
</reference>
<dbReference type="InterPro" id="IPR029383">
    <property type="entry name" value="ARL6IP6"/>
</dbReference>
<feature type="transmembrane region" description="Helical" evidence="2">
    <location>
        <begin position="128"/>
        <end position="146"/>
    </location>
</feature>
<keyword evidence="2" id="KW-1133">Transmembrane helix</keyword>
<protein>
    <recommendedName>
        <fullName evidence="5">ADP-ribosylation factor-like 6 interacting protein 6</fullName>
    </recommendedName>
</protein>
<keyword evidence="2" id="KW-0472">Membrane</keyword>
<feature type="region of interest" description="Disordered" evidence="1">
    <location>
        <begin position="1"/>
        <end position="22"/>
    </location>
</feature>
<evidence type="ECO:0008006" key="5">
    <source>
        <dbReference type="Google" id="ProtNLM"/>
    </source>
</evidence>
<organism evidence="3 4">
    <name type="scientific">Mola mola</name>
    <name type="common">Ocean sunfish</name>
    <name type="synonym">Tetraodon mola</name>
    <dbReference type="NCBI Taxonomy" id="94237"/>
    <lineage>
        <taxon>Eukaryota</taxon>
        <taxon>Metazoa</taxon>
        <taxon>Chordata</taxon>
        <taxon>Craniata</taxon>
        <taxon>Vertebrata</taxon>
        <taxon>Euteleostomi</taxon>
        <taxon>Actinopterygii</taxon>
        <taxon>Neopterygii</taxon>
        <taxon>Teleostei</taxon>
        <taxon>Neoteleostei</taxon>
        <taxon>Acanthomorphata</taxon>
        <taxon>Eupercaria</taxon>
        <taxon>Tetraodontiformes</taxon>
        <taxon>Molidae</taxon>
        <taxon>Mola</taxon>
    </lineage>
</organism>
<dbReference type="AlphaFoldDB" id="A0A3Q3W2C5"/>
<name>A0A3Q3W2C5_MOLML</name>
<sequence>MPRSATEGAAFSPPEDRQRLGGDGAGPRLWSAALLSALGSAVAVAAVGCVCALLYPILKGRPPNWASEVRPKIRFWSVLVLSLLTGCVCCVFSLTLTYLDSEQPGARSQTLTPAQHRDASVPGFHMRYGVAVLNGIMGLLAAIWSLT</sequence>
<dbReference type="STRING" id="94237.ENSMMOP00000008133"/>
<accession>A0A3Q3W2C5</accession>
<dbReference type="PANTHER" id="PTHR28640:SF1">
    <property type="entry name" value="ADP-RIBOSYLATION FACTOR-LIKE PROTEIN 6-INTERACTING PROTEIN 6"/>
    <property type="match status" value="1"/>
</dbReference>
<feature type="transmembrane region" description="Helical" evidence="2">
    <location>
        <begin position="29"/>
        <end position="55"/>
    </location>
</feature>
<dbReference type="Proteomes" id="UP000261620">
    <property type="component" value="Unplaced"/>
</dbReference>
<dbReference type="Pfam" id="PF15062">
    <property type="entry name" value="ARL6IP6"/>
    <property type="match status" value="1"/>
</dbReference>
<keyword evidence="4" id="KW-1185">Reference proteome</keyword>
<keyword evidence="2" id="KW-0812">Transmembrane</keyword>
<dbReference type="OMA" id="AGCISCI"/>
<evidence type="ECO:0000256" key="1">
    <source>
        <dbReference type="SAM" id="MobiDB-lite"/>
    </source>
</evidence>
<dbReference type="Ensembl" id="ENSMMOT00000008283.1">
    <property type="protein sequence ID" value="ENSMMOP00000008133.1"/>
    <property type="gene ID" value="ENSMMOG00000006306.1"/>
</dbReference>
<evidence type="ECO:0000313" key="3">
    <source>
        <dbReference type="Ensembl" id="ENSMMOP00000008133.1"/>
    </source>
</evidence>
<dbReference type="PANTHER" id="PTHR28640">
    <property type="entry name" value="ADP-RIBOSYLATION FACTOR-LIKE PROTEIN 6-INTERACTING PROTEIN 6"/>
    <property type="match status" value="1"/>
</dbReference>
<evidence type="ECO:0000256" key="2">
    <source>
        <dbReference type="SAM" id="Phobius"/>
    </source>
</evidence>
<reference evidence="3" key="1">
    <citation type="submission" date="2025-08" db="UniProtKB">
        <authorList>
            <consortium name="Ensembl"/>
        </authorList>
    </citation>
    <scope>IDENTIFICATION</scope>
</reference>
<evidence type="ECO:0000313" key="4">
    <source>
        <dbReference type="Proteomes" id="UP000261620"/>
    </source>
</evidence>
<feature type="transmembrane region" description="Helical" evidence="2">
    <location>
        <begin position="75"/>
        <end position="99"/>
    </location>
</feature>